<dbReference type="PROSITE" id="PS00211">
    <property type="entry name" value="ABC_TRANSPORTER_1"/>
    <property type="match status" value="1"/>
</dbReference>
<evidence type="ECO:0000256" key="3">
    <source>
        <dbReference type="ARBA" id="ARBA00022840"/>
    </source>
</evidence>
<dbReference type="InterPro" id="IPR050093">
    <property type="entry name" value="ABC_SmlMolc_Importer"/>
</dbReference>
<dbReference type="GeneID" id="27984794"/>
<dbReference type="SMART" id="SM00382">
    <property type="entry name" value="AAA"/>
    <property type="match status" value="1"/>
</dbReference>
<keyword evidence="2" id="KW-0547">Nucleotide-binding</keyword>
<keyword evidence="6" id="KW-0150">Chloroplast</keyword>
<feature type="domain" description="ABC transporter" evidence="5">
    <location>
        <begin position="13"/>
        <end position="243"/>
    </location>
</feature>
<dbReference type="PANTHER" id="PTHR42781">
    <property type="entry name" value="SPERMIDINE/PUTRESCINE IMPORT ATP-BINDING PROTEIN POTA"/>
    <property type="match status" value="1"/>
</dbReference>
<evidence type="ECO:0000256" key="4">
    <source>
        <dbReference type="ARBA" id="ARBA00023032"/>
    </source>
</evidence>
<evidence type="ECO:0000259" key="5">
    <source>
        <dbReference type="PROSITE" id="PS50893"/>
    </source>
</evidence>
<dbReference type="SMR" id="A0A191T4Z5"/>
<keyword evidence="1" id="KW-0813">Transport</keyword>
<dbReference type="AlphaFoldDB" id="A0A191T4Z5"/>
<proteinExistence type="predicted"/>
<dbReference type="Gene3D" id="3.40.50.300">
    <property type="entry name" value="P-loop containing nucleotide triphosphate hydrolases"/>
    <property type="match status" value="1"/>
</dbReference>
<evidence type="ECO:0000256" key="1">
    <source>
        <dbReference type="ARBA" id="ARBA00022448"/>
    </source>
</evidence>
<reference evidence="6" key="1">
    <citation type="journal article" date="2016" name="Front. Plant Sci.">
        <title>Comparative Chloroplast Genome Analyses of Streptophyte Green Algae Uncover Major Structural Alterations in the Klebsormidiophyceae, Coleochaetophyceae and Zygnematophyceae.</title>
        <authorList>
            <person name="Lemieux C."/>
            <person name="Otis C."/>
            <person name="Turmel M."/>
        </authorList>
    </citation>
    <scope>NUCLEOTIDE SEQUENCE</scope>
</reference>
<sequence>MKNFGIHKIITSILVYKISKLINNVPILDRVSLYVPKASLSILLGPSGSGKSSLLRMIAGLDTPTNGSIWLNGRDATHIPVQYRRMGFVFQNYALFNHMTVKENIFFGLRLRTLGWQQIESRINYLLDSLRIKDIASQYPSQLSGGQKQRVALARSLAIQPEFLLLDEPFGALDGELRRHLNKWFKHYLKSNKITTIMVTHDQKEAVSMADEILILREGRLAQQAEPRILYDQPIDRFVGKFLGPLIEAPKKIESINKKIPSTSEQLKQFAIDPVWAFTFGNRSIDKYDFFLGHMKFTYYLKPKIIHLKLSLNLLFTKKLNSTRTFCRTFLVEPTN</sequence>
<dbReference type="GO" id="GO:0016887">
    <property type="term" value="F:ATP hydrolysis activity"/>
    <property type="evidence" value="ECO:0007669"/>
    <property type="project" value="InterPro"/>
</dbReference>
<keyword evidence="4" id="KW-0764">Sulfate transport</keyword>
<dbReference type="InterPro" id="IPR003439">
    <property type="entry name" value="ABC_transporter-like_ATP-bd"/>
</dbReference>
<geneLocation type="chloroplast" evidence="6"/>
<name>A0A191T4Z5_9VIRI</name>
<dbReference type="GO" id="GO:0005524">
    <property type="term" value="F:ATP binding"/>
    <property type="evidence" value="ECO:0007669"/>
    <property type="project" value="UniProtKB-KW"/>
</dbReference>
<dbReference type="PROSITE" id="PS50893">
    <property type="entry name" value="ABC_TRANSPORTER_2"/>
    <property type="match status" value="1"/>
</dbReference>
<evidence type="ECO:0000256" key="2">
    <source>
        <dbReference type="ARBA" id="ARBA00022741"/>
    </source>
</evidence>
<protein>
    <submittedName>
        <fullName evidence="6">Putative transport protein</fullName>
    </submittedName>
</protein>
<dbReference type="InterPro" id="IPR017871">
    <property type="entry name" value="ABC_transporter-like_CS"/>
</dbReference>
<organism evidence="6">
    <name type="scientific">Netrium digitus</name>
    <dbReference type="NCBI Taxonomy" id="43946"/>
    <lineage>
        <taxon>Eukaryota</taxon>
        <taxon>Viridiplantae</taxon>
        <taxon>Streptophyta</taxon>
        <taxon>Zygnematophyceae</taxon>
        <taxon>Zygnematophycidae</taxon>
        <taxon>Zygnematales</taxon>
        <taxon>Zygnemataceae</taxon>
        <taxon>Netrium</taxon>
    </lineage>
</organism>
<dbReference type="FunFam" id="3.40.50.300:FF:000425">
    <property type="entry name" value="Probable ABC transporter, ATP-binding subunit"/>
    <property type="match status" value="1"/>
</dbReference>
<dbReference type="EMBL" id="KU646491">
    <property type="protein sequence ID" value="ANI25473.1"/>
    <property type="molecule type" value="Genomic_DNA"/>
</dbReference>
<evidence type="ECO:0000313" key="6">
    <source>
        <dbReference type="EMBL" id="ANI25473.1"/>
    </source>
</evidence>
<dbReference type="PANTHER" id="PTHR42781:SF4">
    <property type="entry name" value="SPERMIDINE_PUTRESCINE IMPORT ATP-BINDING PROTEIN POTA"/>
    <property type="match status" value="1"/>
</dbReference>
<dbReference type="RefSeq" id="YP_009258473.1">
    <property type="nucleotide sequence ID" value="NC_030356.1"/>
</dbReference>
<keyword evidence="3" id="KW-0067">ATP-binding</keyword>
<accession>A0A191T4Z5</accession>
<gene>
    <name evidence="6" type="primary">cysA</name>
</gene>
<dbReference type="InterPro" id="IPR003593">
    <property type="entry name" value="AAA+_ATPase"/>
</dbReference>
<dbReference type="Pfam" id="PF00005">
    <property type="entry name" value="ABC_tran"/>
    <property type="match status" value="1"/>
</dbReference>
<dbReference type="SUPFAM" id="SSF52540">
    <property type="entry name" value="P-loop containing nucleoside triphosphate hydrolases"/>
    <property type="match status" value="1"/>
</dbReference>
<keyword evidence="6" id="KW-0934">Plastid</keyword>
<dbReference type="InterPro" id="IPR027417">
    <property type="entry name" value="P-loop_NTPase"/>
</dbReference>